<gene>
    <name evidence="21" type="primary">fhuA</name>
    <name evidence="21" type="ORF">AB7Z85_10220</name>
</gene>
<evidence type="ECO:0000256" key="14">
    <source>
        <dbReference type="PROSITE-ProRule" id="PRU01360"/>
    </source>
</evidence>
<dbReference type="InterPro" id="IPR012910">
    <property type="entry name" value="Plug_dom"/>
</dbReference>
<evidence type="ECO:0000259" key="20">
    <source>
        <dbReference type="Pfam" id="PF07715"/>
    </source>
</evidence>
<dbReference type="PROSITE" id="PS52016">
    <property type="entry name" value="TONB_DEPENDENT_REC_3"/>
    <property type="match status" value="1"/>
</dbReference>
<feature type="domain" description="TonB-dependent receptor plug" evidence="20">
    <location>
        <begin position="78"/>
        <end position="183"/>
    </location>
</feature>
<organism evidence="21 22">
    <name type="scientific">Pseudenterobacter timonensis</name>
    <dbReference type="NCBI Taxonomy" id="1755099"/>
    <lineage>
        <taxon>Bacteria</taxon>
        <taxon>Pseudomonadati</taxon>
        <taxon>Pseudomonadota</taxon>
        <taxon>Gammaproteobacteria</taxon>
        <taxon>Enterobacterales</taxon>
        <taxon>Enterobacteriaceae</taxon>
        <taxon>Pseudenterobacter</taxon>
    </lineage>
</organism>
<evidence type="ECO:0000256" key="7">
    <source>
        <dbReference type="ARBA" id="ARBA00022729"/>
    </source>
</evidence>
<evidence type="ECO:0000256" key="1">
    <source>
        <dbReference type="ARBA" id="ARBA00004571"/>
    </source>
</evidence>
<evidence type="ECO:0000256" key="16">
    <source>
        <dbReference type="PROSITE-ProRule" id="PRU10144"/>
    </source>
</evidence>
<dbReference type="NCBIfam" id="TIGR01783">
    <property type="entry name" value="TonB-siderophor"/>
    <property type="match status" value="1"/>
</dbReference>
<keyword evidence="9" id="KW-0406">Ion transport</keyword>
<dbReference type="EMBL" id="JBFZPZ010000006">
    <property type="protein sequence ID" value="MEX9252878.1"/>
    <property type="molecule type" value="Genomic_DNA"/>
</dbReference>
<sequence length="735" mass="81364">MALSHTAQPMKTSLRKIAVVVATAVSGVSAFAHAADVPKKEDTITVTAAPAAQESPWGPAPTIAAKRTATATKTDTPIEKTPQSISVVTREEMDMKQPTTVKQALGYTPGVFATRGSSSTYDVISIRGFTTSSTVNTNQYLDGMKLQGDNYSEASMDPYFLERVELMRGPVSVLYGKSNPGGIVSMVSKRPTTEPLHEIQFQMGTNNLWQTGFDFSDAIDDDGVWSYRLTGLGRSENAQQEMVKSSRYAIAPSFSWRPDDKTDFTFLSNFQSDPDAGYYGWVPREGTVVPYYDANGKAHKIPTDFNEGEENNTMTRRQKMVGYSFMHEFNDTFTVRQNLRYAQINTLYRSVYGNGYSTTVPGQINRAYVRSDEALNTFTVDNQLQSKFATGEVDHTLLTGVDYLRMRNDINAEYGTAAPIDIQNPQYGNADVNVNFPYAVVNRQEQTGLYVQDQAEWNKWVLTLGGRYDFAKTSTLTRSTNSTSEVNDEQFTWRGGLNYLFDNGISPYISYSESFEPVAGATKEGKPFDPSRGKQYEAGVKYVPKDLPVVLTASVYQLTKDNNLTPDPENTLFSVQSGEIRSRGVELEAKAAVNANINVTASYTFTEAEYTHDTVYGGKRPAEIPRNMASLWADYTFHETALSGLTVGAGARYIGSTSSFYTTAENNNEAFNVAGYTLADATIKYDLARFGLPGSSVGVNVNNLFDREYVSSCYRDYACYWGAERQVVATATFRF</sequence>
<dbReference type="Gene3D" id="2.170.130.10">
    <property type="entry name" value="TonB-dependent receptor, plug domain"/>
    <property type="match status" value="1"/>
</dbReference>
<feature type="chain" id="PRO_5046987183" evidence="18">
    <location>
        <begin position="35"/>
        <end position="735"/>
    </location>
</feature>
<evidence type="ECO:0000256" key="3">
    <source>
        <dbReference type="ARBA" id="ARBA00022448"/>
    </source>
</evidence>
<accession>A0ABV4A871</accession>
<dbReference type="InterPro" id="IPR010105">
    <property type="entry name" value="TonB_sidphr_rcpt"/>
</dbReference>
<evidence type="ECO:0000256" key="10">
    <source>
        <dbReference type="ARBA" id="ARBA00023077"/>
    </source>
</evidence>
<comment type="similarity">
    <text evidence="2 14 17">Belongs to the TonB-dependent receptor family.</text>
</comment>
<keyword evidence="4 14" id="KW-1134">Transmembrane beta strand</keyword>
<keyword evidence="11 14" id="KW-0472">Membrane</keyword>
<dbReference type="InterPro" id="IPR000531">
    <property type="entry name" value="Beta-barrel_TonB"/>
</dbReference>
<evidence type="ECO:0000256" key="5">
    <source>
        <dbReference type="ARBA" id="ARBA00022496"/>
    </source>
</evidence>
<dbReference type="InterPro" id="IPR036942">
    <property type="entry name" value="Beta-barrel_TonB_sf"/>
</dbReference>
<evidence type="ECO:0000256" key="2">
    <source>
        <dbReference type="ARBA" id="ARBA00009810"/>
    </source>
</evidence>
<dbReference type="Pfam" id="PF00593">
    <property type="entry name" value="TonB_dep_Rec_b-barrel"/>
    <property type="match status" value="1"/>
</dbReference>
<evidence type="ECO:0000256" key="11">
    <source>
        <dbReference type="ARBA" id="ARBA00023136"/>
    </source>
</evidence>
<dbReference type="PROSITE" id="PS00430">
    <property type="entry name" value="TONB_DEPENDENT_REC_1"/>
    <property type="match status" value="1"/>
</dbReference>
<dbReference type="InterPro" id="IPR039426">
    <property type="entry name" value="TonB-dep_rcpt-like"/>
</dbReference>
<feature type="signal peptide" evidence="18">
    <location>
        <begin position="1"/>
        <end position="34"/>
    </location>
</feature>
<keyword evidence="7 18" id="KW-0732">Signal</keyword>
<evidence type="ECO:0000256" key="4">
    <source>
        <dbReference type="ARBA" id="ARBA00022452"/>
    </source>
</evidence>
<keyword evidence="10 15" id="KW-0798">TonB box</keyword>
<dbReference type="NCBIfam" id="NF007465">
    <property type="entry name" value="PRK10044.1"/>
    <property type="match status" value="1"/>
</dbReference>
<dbReference type="Gene3D" id="2.40.170.20">
    <property type="entry name" value="TonB-dependent receptor, beta-barrel domain"/>
    <property type="match status" value="1"/>
</dbReference>
<name>A0ABV4A871_9ENTR</name>
<keyword evidence="6 14" id="KW-0812">Transmembrane</keyword>
<reference evidence="21 22" key="1">
    <citation type="submission" date="2024-03" db="EMBL/GenBank/DDBJ databases">
        <title>Role of Flies in the Dissemination of Carbapenem-Resistant Enterobacteriaceae (CRE): An Epidemiological and Genomic Study in China.</title>
        <authorList>
            <person name="Chen K."/>
            <person name="Zhang R."/>
            <person name="Chen S."/>
        </authorList>
    </citation>
    <scope>NUCLEOTIDE SEQUENCE [LARGE SCALE GENOMIC DNA]</scope>
    <source>
        <strain evidence="22">fly-313</strain>
    </source>
</reference>
<keyword evidence="12" id="KW-0675">Receptor</keyword>
<dbReference type="PROSITE" id="PS01156">
    <property type="entry name" value="TONB_DEPENDENT_REC_2"/>
    <property type="match status" value="1"/>
</dbReference>
<evidence type="ECO:0000256" key="15">
    <source>
        <dbReference type="PROSITE-ProRule" id="PRU10143"/>
    </source>
</evidence>
<evidence type="ECO:0000313" key="21">
    <source>
        <dbReference type="EMBL" id="MEX9252878.1"/>
    </source>
</evidence>
<dbReference type="RefSeq" id="WP_369497696.1">
    <property type="nucleotide sequence ID" value="NZ_JBFZPZ010000006.1"/>
</dbReference>
<dbReference type="PANTHER" id="PTHR32552:SF68">
    <property type="entry name" value="FERRICHROME OUTER MEMBRANE TRANSPORTER_PHAGE RECEPTOR"/>
    <property type="match status" value="1"/>
</dbReference>
<evidence type="ECO:0000259" key="19">
    <source>
        <dbReference type="Pfam" id="PF00593"/>
    </source>
</evidence>
<dbReference type="PANTHER" id="PTHR32552">
    <property type="entry name" value="FERRICHROME IRON RECEPTOR-RELATED"/>
    <property type="match status" value="1"/>
</dbReference>
<dbReference type="InterPro" id="IPR010916">
    <property type="entry name" value="TonB_box_CS"/>
</dbReference>
<feature type="short sequence motif" description="TonB C-terminal box" evidence="16">
    <location>
        <begin position="718"/>
        <end position="735"/>
    </location>
</feature>
<feature type="domain" description="TonB-dependent receptor-like beta-barrel" evidence="19">
    <location>
        <begin position="256"/>
        <end position="704"/>
    </location>
</feature>
<evidence type="ECO:0000256" key="13">
    <source>
        <dbReference type="ARBA" id="ARBA00023237"/>
    </source>
</evidence>
<feature type="short sequence motif" description="TonB box" evidence="15">
    <location>
        <begin position="43"/>
        <end position="49"/>
    </location>
</feature>
<keyword evidence="8" id="KW-0408">Iron</keyword>
<dbReference type="InterPro" id="IPR010917">
    <property type="entry name" value="TonB_rcpt_CS"/>
</dbReference>
<dbReference type="CDD" id="cd01347">
    <property type="entry name" value="ligand_gated_channel"/>
    <property type="match status" value="1"/>
</dbReference>
<evidence type="ECO:0000256" key="12">
    <source>
        <dbReference type="ARBA" id="ARBA00023170"/>
    </source>
</evidence>
<dbReference type="InterPro" id="IPR037066">
    <property type="entry name" value="Plug_dom_sf"/>
</dbReference>
<dbReference type="SUPFAM" id="SSF56935">
    <property type="entry name" value="Porins"/>
    <property type="match status" value="1"/>
</dbReference>
<evidence type="ECO:0000256" key="18">
    <source>
        <dbReference type="SAM" id="SignalP"/>
    </source>
</evidence>
<comment type="subcellular location">
    <subcellularLocation>
        <location evidence="1 14">Cell outer membrane</location>
        <topology evidence="1 14">Multi-pass membrane protein</topology>
    </subcellularLocation>
</comment>
<keyword evidence="5" id="KW-0410">Iron transport</keyword>
<evidence type="ECO:0000256" key="17">
    <source>
        <dbReference type="RuleBase" id="RU003357"/>
    </source>
</evidence>
<proteinExistence type="inferred from homology"/>
<evidence type="ECO:0000256" key="9">
    <source>
        <dbReference type="ARBA" id="ARBA00023065"/>
    </source>
</evidence>
<keyword evidence="22" id="KW-1185">Reference proteome</keyword>
<protein>
    <submittedName>
        <fullName evidence="21">Ferrichrome porin FhuA</fullName>
    </submittedName>
</protein>
<comment type="caution">
    <text evidence="21">The sequence shown here is derived from an EMBL/GenBank/DDBJ whole genome shotgun (WGS) entry which is preliminary data.</text>
</comment>
<keyword evidence="13 14" id="KW-0998">Cell outer membrane</keyword>
<dbReference type="Proteomes" id="UP001561463">
    <property type="component" value="Unassembled WGS sequence"/>
</dbReference>
<evidence type="ECO:0000256" key="8">
    <source>
        <dbReference type="ARBA" id="ARBA00023004"/>
    </source>
</evidence>
<dbReference type="Pfam" id="PF07715">
    <property type="entry name" value="Plug"/>
    <property type="match status" value="1"/>
</dbReference>
<evidence type="ECO:0000313" key="22">
    <source>
        <dbReference type="Proteomes" id="UP001561463"/>
    </source>
</evidence>
<keyword evidence="3 14" id="KW-0813">Transport</keyword>
<evidence type="ECO:0000256" key="6">
    <source>
        <dbReference type="ARBA" id="ARBA00022692"/>
    </source>
</evidence>